<dbReference type="OMA" id="PIIIHAG"/>
<dbReference type="OrthoDB" id="2149705at2759"/>
<dbReference type="GO" id="GO:0004812">
    <property type="term" value="F:aminoacyl-tRNA ligase activity"/>
    <property type="evidence" value="ECO:0007669"/>
    <property type="project" value="InterPro"/>
</dbReference>
<evidence type="ECO:0000256" key="1">
    <source>
        <dbReference type="SAM" id="MobiDB-lite"/>
    </source>
</evidence>
<dbReference type="EMBL" id="LUKN01001157">
    <property type="protein sequence ID" value="OAR01422.1"/>
    <property type="molecule type" value="Genomic_DNA"/>
</dbReference>
<reference evidence="2 3" key="1">
    <citation type="submission" date="2016-03" db="EMBL/GenBank/DDBJ databases">
        <title>Fine-scale spatial genetic structure of a fungal parasite of coffee scale insects.</title>
        <authorList>
            <person name="Jackson D."/>
            <person name="Zemenick K.A."/>
            <person name="Malloure B."/>
            <person name="Quandt C.A."/>
            <person name="James T.Y."/>
        </authorList>
    </citation>
    <scope>NUCLEOTIDE SEQUENCE [LARGE SCALE GENOMIC DNA]</scope>
    <source>
        <strain evidence="2 3">UM487</strain>
    </source>
</reference>
<name>A0A179IHR1_CORDF</name>
<feature type="region of interest" description="Disordered" evidence="1">
    <location>
        <begin position="98"/>
        <end position="138"/>
    </location>
</feature>
<gene>
    <name evidence="2" type="ORF">LLEC1_04652</name>
</gene>
<evidence type="ECO:0000313" key="2">
    <source>
        <dbReference type="EMBL" id="OAR01422.1"/>
    </source>
</evidence>
<accession>A0A179IHR1</accession>
<dbReference type="Proteomes" id="UP000243081">
    <property type="component" value="Unassembled WGS sequence"/>
</dbReference>
<dbReference type="InterPro" id="IPR001412">
    <property type="entry name" value="aa-tRNA-synth_I_CS"/>
</dbReference>
<organism evidence="2 3">
    <name type="scientific">Cordyceps confragosa</name>
    <name type="common">Lecanicillium lecanii</name>
    <dbReference type="NCBI Taxonomy" id="2714763"/>
    <lineage>
        <taxon>Eukaryota</taxon>
        <taxon>Fungi</taxon>
        <taxon>Dikarya</taxon>
        <taxon>Ascomycota</taxon>
        <taxon>Pezizomycotina</taxon>
        <taxon>Sordariomycetes</taxon>
        <taxon>Hypocreomycetidae</taxon>
        <taxon>Hypocreales</taxon>
        <taxon>Cordycipitaceae</taxon>
        <taxon>Akanthomyces</taxon>
    </lineage>
</organism>
<protein>
    <submittedName>
        <fullName evidence="2">Uncharacterized protein</fullName>
    </submittedName>
</protein>
<comment type="caution">
    <text evidence="2">The sequence shown here is derived from an EMBL/GenBank/DDBJ whole genome shotgun (WGS) entry which is preliminary data.</text>
</comment>
<dbReference type="GO" id="GO:0005524">
    <property type="term" value="F:ATP binding"/>
    <property type="evidence" value="ECO:0007669"/>
    <property type="project" value="InterPro"/>
</dbReference>
<dbReference type="PROSITE" id="PS00178">
    <property type="entry name" value="AA_TRNA_LIGASE_I"/>
    <property type="match status" value="1"/>
</dbReference>
<dbReference type="GO" id="GO:0006418">
    <property type="term" value="P:tRNA aminoacylation for protein translation"/>
    <property type="evidence" value="ECO:0007669"/>
    <property type="project" value="InterPro"/>
</dbReference>
<proteinExistence type="predicted"/>
<sequence>MPALRSRRQAAAQELIDLLEPLTTSSDGGEAASGGDGPDTSLLAAIQNLVSVLDPVEPLYAAFHDGKMHHPLGGGSYAFQYDLAGPLLLALAHDEAAEPTAEKMAPDSTTPPESLPCADPDVQAGPAESGAARPTQATVPTRPIIIHAGAQPNNSPHLGTMIVFSYAFLIAKALRERLSAYSRDTPPPRVAVEITFVDTAPVPSSVIEFDGITYQRSYRDVPGALATYMDDYRDALGQMSQWSGVPFQTRFQSDFFSHPAVPSLVGWMVAHRDRLASQLSPKHNALALRAACPVADCGLAEKHGRLNRYVAGSIELCCPRHGRHAIRVAQASEVARLEANAPTRNLIRSMTHILDGGATTHHVRITGADYAGTLYVADSGYRAMRHLGMDGLCSYAKLRAEHGETGLRLIWAEVEAWFESPHKLFRASYSVEYFRGVLQGNNKQPAMKNGRHDQIPR</sequence>
<dbReference type="AlphaFoldDB" id="A0A179IHR1"/>
<evidence type="ECO:0000313" key="3">
    <source>
        <dbReference type="Proteomes" id="UP000243081"/>
    </source>
</evidence>
<keyword evidence="3" id="KW-1185">Reference proteome</keyword>